<reference evidence="1" key="1">
    <citation type="submission" date="2022-08" db="EMBL/GenBank/DDBJ databases">
        <title>Genome Sequence of Lecanicillium fungicola.</title>
        <authorList>
            <person name="Buettner E."/>
        </authorList>
    </citation>
    <scope>NUCLEOTIDE SEQUENCE</scope>
    <source>
        <strain evidence="1">Babe33</strain>
    </source>
</reference>
<name>A0ACC1NFB4_9HYPO</name>
<comment type="caution">
    <text evidence="1">The sequence shown here is derived from an EMBL/GenBank/DDBJ whole genome shotgun (WGS) entry which is preliminary data.</text>
</comment>
<evidence type="ECO:0000313" key="1">
    <source>
        <dbReference type="EMBL" id="KAJ2978020.1"/>
    </source>
</evidence>
<sequence length="370" mass="41510">MFPLFAKLPTEVQLEVWNAINHRPGVQIFDVCFPASDPSDNSRASAAFKNRHRNKAIKDESKRCKEKVFIDSLELAPRESDGASTVDFRRDPSTYKLSQTLLKTCINSANAVRKHKTSSIFLPAKGMAVPFDDNIDLFCLRFISPSVDQDGTHRSILGEADGQPSNNIRYALECLWSDDMALALRSARRIAIDISELWGQEAIHPHIIQEIAALCSCIQSDLEALYLIDYCIGRCRRCWKGGLNSAKLTERMCVLSESLDPLKKEMDHFYGSGVVYREICDLEGLGWTPDQLEFQLAIMMGDIIREQQGPEGAFRSVRILACENEPGNDDAVVLQRCSSTKAETVRVDTDRGNCEDWLHFSDLAVVEAKS</sequence>
<keyword evidence="2" id="KW-1185">Reference proteome</keyword>
<dbReference type="Proteomes" id="UP001143910">
    <property type="component" value="Unassembled WGS sequence"/>
</dbReference>
<proteinExistence type="predicted"/>
<dbReference type="EMBL" id="JANJQO010000415">
    <property type="protein sequence ID" value="KAJ2978020.1"/>
    <property type="molecule type" value="Genomic_DNA"/>
</dbReference>
<gene>
    <name evidence="1" type="ORF">NQ176_g4047</name>
</gene>
<evidence type="ECO:0000313" key="2">
    <source>
        <dbReference type="Proteomes" id="UP001143910"/>
    </source>
</evidence>
<accession>A0ACC1NFB4</accession>
<protein>
    <submittedName>
        <fullName evidence="1">Uncharacterized protein</fullName>
    </submittedName>
</protein>
<organism evidence="1 2">
    <name type="scientific">Zarea fungicola</name>
    <dbReference type="NCBI Taxonomy" id="93591"/>
    <lineage>
        <taxon>Eukaryota</taxon>
        <taxon>Fungi</taxon>
        <taxon>Dikarya</taxon>
        <taxon>Ascomycota</taxon>
        <taxon>Pezizomycotina</taxon>
        <taxon>Sordariomycetes</taxon>
        <taxon>Hypocreomycetidae</taxon>
        <taxon>Hypocreales</taxon>
        <taxon>Cordycipitaceae</taxon>
        <taxon>Zarea</taxon>
    </lineage>
</organism>